<protein>
    <submittedName>
        <fullName evidence="2">Uncharacterized protein</fullName>
    </submittedName>
</protein>
<keyword evidence="3" id="KW-1185">Reference proteome</keyword>
<accession>A0AAN7KI64</accession>
<evidence type="ECO:0000313" key="2">
    <source>
        <dbReference type="EMBL" id="KAK4766797.1"/>
    </source>
</evidence>
<dbReference type="Proteomes" id="UP001345219">
    <property type="component" value="Chromosome 7"/>
</dbReference>
<feature type="compositionally biased region" description="Basic and acidic residues" evidence="1">
    <location>
        <begin position="1"/>
        <end position="17"/>
    </location>
</feature>
<reference evidence="2 3" key="1">
    <citation type="journal article" date="2023" name="Hortic Res">
        <title>Pangenome of water caltrop reveals structural variations and asymmetric subgenome divergence after allopolyploidization.</title>
        <authorList>
            <person name="Zhang X."/>
            <person name="Chen Y."/>
            <person name="Wang L."/>
            <person name="Yuan Y."/>
            <person name="Fang M."/>
            <person name="Shi L."/>
            <person name="Lu R."/>
            <person name="Comes H.P."/>
            <person name="Ma Y."/>
            <person name="Chen Y."/>
            <person name="Huang G."/>
            <person name="Zhou Y."/>
            <person name="Zheng Z."/>
            <person name="Qiu Y."/>
        </authorList>
    </citation>
    <scope>NUCLEOTIDE SEQUENCE [LARGE SCALE GENOMIC DNA]</scope>
    <source>
        <tissue evidence="2">Roots</tissue>
    </source>
</reference>
<gene>
    <name evidence="2" type="ORF">SAY87_008439</name>
</gene>
<proteinExistence type="predicted"/>
<organism evidence="2 3">
    <name type="scientific">Trapa incisa</name>
    <dbReference type="NCBI Taxonomy" id="236973"/>
    <lineage>
        <taxon>Eukaryota</taxon>
        <taxon>Viridiplantae</taxon>
        <taxon>Streptophyta</taxon>
        <taxon>Embryophyta</taxon>
        <taxon>Tracheophyta</taxon>
        <taxon>Spermatophyta</taxon>
        <taxon>Magnoliopsida</taxon>
        <taxon>eudicotyledons</taxon>
        <taxon>Gunneridae</taxon>
        <taxon>Pentapetalae</taxon>
        <taxon>rosids</taxon>
        <taxon>malvids</taxon>
        <taxon>Myrtales</taxon>
        <taxon>Lythraceae</taxon>
        <taxon>Trapa</taxon>
    </lineage>
</organism>
<comment type="caution">
    <text evidence="2">The sequence shown here is derived from an EMBL/GenBank/DDBJ whole genome shotgun (WGS) entry which is preliminary data.</text>
</comment>
<sequence length="89" mass="10258">MPTDEPLSKSDRSKLESLGRSLLSPGPKPVPKNWIMRWSNMQRVADKRRRHLIHCDGEWDQGQEAEDRQVLRHQVQAHVLPLQPKGADS</sequence>
<dbReference type="EMBL" id="JAXIOK010000007">
    <property type="protein sequence ID" value="KAK4766797.1"/>
    <property type="molecule type" value="Genomic_DNA"/>
</dbReference>
<dbReference type="AlphaFoldDB" id="A0AAN7KI64"/>
<evidence type="ECO:0000256" key="1">
    <source>
        <dbReference type="SAM" id="MobiDB-lite"/>
    </source>
</evidence>
<feature type="region of interest" description="Disordered" evidence="1">
    <location>
        <begin position="1"/>
        <end position="29"/>
    </location>
</feature>
<evidence type="ECO:0000313" key="3">
    <source>
        <dbReference type="Proteomes" id="UP001345219"/>
    </source>
</evidence>
<name>A0AAN7KI64_9MYRT</name>